<dbReference type="SUPFAM" id="SSF55729">
    <property type="entry name" value="Acyl-CoA N-acyltransferases (Nat)"/>
    <property type="match status" value="1"/>
</dbReference>
<dbReference type="Proteomes" id="UP001501565">
    <property type="component" value="Unassembled WGS sequence"/>
</dbReference>
<dbReference type="PROSITE" id="PS51186">
    <property type="entry name" value="GNAT"/>
    <property type="match status" value="1"/>
</dbReference>
<keyword evidence="3" id="KW-1185">Reference proteome</keyword>
<organism evidence="2 3">
    <name type="scientific">Litoribacillus peritrichatus</name>
    <dbReference type="NCBI Taxonomy" id="718191"/>
    <lineage>
        <taxon>Bacteria</taxon>
        <taxon>Pseudomonadati</taxon>
        <taxon>Pseudomonadota</taxon>
        <taxon>Gammaproteobacteria</taxon>
        <taxon>Oceanospirillales</taxon>
        <taxon>Oceanospirillaceae</taxon>
        <taxon>Litoribacillus</taxon>
    </lineage>
</organism>
<gene>
    <name evidence="2" type="ORF">GCM10022277_28770</name>
</gene>
<dbReference type="RefSeq" id="WP_344799251.1">
    <property type="nucleotide sequence ID" value="NZ_BAABBN010000007.1"/>
</dbReference>
<dbReference type="EMBL" id="BAABBN010000007">
    <property type="protein sequence ID" value="GAA3930318.1"/>
    <property type="molecule type" value="Genomic_DNA"/>
</dbReference>
<dbReference type="CDD" id="cd04301">
    <property type="entry name" value="NAT_SF"/>
    <property type="match status" value="1"/>
</dbReference>
<protein>
    <recommendedName>
        <fullName evidence="1">N-acetyltransferase domain-containing protein</fullName>
    </recommendedName>
</protein>
<accession>A0ABP7MU85</accession>
<dbReference type="InterPro" id="IPR000182">
    <property type="entry name" value="GNAT_dom"/>
</dbReference>
<comment type="caution">
    <text evidence="2">The sequence shown here is derived from an EMBL/GenBank/DDBJ whole genome shotgun (WGS) entry which is preliminary data.</text>
</comment>
<evidence type="ECO:0000313" key="3">
    <source>
        <dbReference type="Proteomes" id="UP001501565"/>
    </source>
</evidence>
<evidence type="ECO:0000259" key="1">
    <source>
        <dbReference type="PROSITE" id="PS51186"/>
    </source>
</evidence>
<reference evidence="3" key="1">
    <citation type="journal article" date="2019" name="Int. J. Syst. Evol. Microbiol.">
        <title>The Global Catalogue of Microorganisms (GCM) 10K type strain sequencing project: providing services to taxonomists for standard genome sequencing and annotation.</title>
        <authorList>
            <consortium name="The Broad Institute Genomics Platform"/>
            <consortium name="The Broad Institute Genome Sequencing Center for Infectious Disease"/>
            <person name="Wu L."/>
            <person name="Ma J."/>
        </authorList>
    </citation>
    <scope>NUCLEOTIDE SEQUENCE [LARGE SCALE GENOMIC DNA]</scope>
    <source>
        <strain evidence="3">JCM 17551</strain>
    </source>
</reference>
<sequence length="148" mass="16843">MKRKQVQLECIELPSSEQASELNRRFDDYLQTQFPGIAPESADKLFMLEARDESGRLVGGIHANCYWDGLEILTLWVDESLRGQGIGATLVEQAEDYARKNGAVVAFLKTAEAKVFYQKLDYEVYGVLEDRPIGSQLFHMKKRLDVEP</sequence>
<name>A0ABP7MU85_9GAMM</name>
<feature type="domain" description="N-acetyltransferase" evidence="1">
    <location>
        <begin position="6"/>
        <end position="145"/>
    </location>
</feature>
<evidence type="ECO:0000313" key="2">
    <source>
        <dbReference type="EMBL" id="GAA3930318.1"/>
    </source>
</evidence>
<dbReference type="Gene3D" id="3.40.630.30">
    <property type="match status" value="1"/>
</dbReference>
<dbReference type="InterPro" id="IPR016181">
    <property type="entry name" value="Acyl_CoA_acyltransferase"/>
</dbReference>
<proteinExistence type="predicted"/>
<dbReference type="Pfam" id="PF00583">
    <property type="entry name" value="Acetyltransf_1"/>
    <property type="match status" value="1"/>
</dbReference>